<evidence type="ECO:0000313" key="2">
    <source>
        <dbReference type="Proteomes" id="UP001147747"/>
    </source>
</evidence>
<dbReference type="EMBL" id="JAPZBU010000009">
    <property type="protein sequence ID" value="KAJ5385921.1"/>
    <property type="molecule type" value="Genomic_DNA"/>
</dbReference>
<gene>
    <name evidence="1" type="ORF">N7509_008462</name>
</gene>
<name>A0A9W9VML6_9EURO</name>
<proteinExistence type="predicted"/>
<reference evidence="1" key="2">
    <citation type="journal article" date="2023" name="IMA Fungus">
        <title>Comparative genomic study of the Penicillium genus elucidates a diverse pangenome and 15 lateral gene transfer events.</title>
        <authorList>
            <person name="Petersen C."/>
            <person name="Sorensen T."/>
            <person name="Nielsen M.R."/>
            <person name="Sondergaard T.E."/>
            <person name="Sorensen J.L."/>
            <person name="Fitzpatrick D.A."/>
            <person name="Frisvad J.C."/>
            <person name="Nielsen K.L."/>
        </authorList>
    </citation>
    <scope>NUCLEOTIDE SEQUENCE</scope>
    <source>
        <strain evidence="1">IBT 29677</strain>
    </source>
</reference>
<evidence type="ECO:0000313" key="1">
    <source>
        <dbReference type="EMBL" id="KAJ5385921.1"/>
    </source>
</evidence>
<sequence length="91" mass="10146">MNKLALLNTEFHVPGVKLLLKKTLSAPGVRNGGTTLETKYMRKTAFWTTFDGVNRHSYYGGRVAKVKSCHPSYLCLLGQEATFEGGNDDYM</sequence>
<dbReference type="GeneID" id="81372079"/>
<dbReference type="Proteomes" id="UP001147747">
    <property type="component" value="Unassembled WGS sequence"/>
</dbReference>
<dbReference type="OrthoDB" id="2687876at2759"/>
<protein>
    <submittedName>
        <fullName evidence="1">F-box domain protein</fullName>
    </submittedName>
</protein>
<accession>A0A9W9VML6</accession>
<comment type="caution">
    <text evidence="1">The sequence shown here is derived from an EMBL/GenBank/DDBJ whole genome shotgun (WGS) entry which is preliminary data.</text>
</comment>
<dbReference type="RefSeq" id="XP_056483719.1">
    <property type="nucleotide sequence ID" value="XM_056633099.1"/>
</dbReference>
<dbReference type="AlphaFoldDB" id="A0A9W9VML6"/>
<organism evidence="1 2">
    <name type="scientific">Penicillium cosmopolitanum</name>
    <dbReference type="NCBI Taxonomy" id="1131564"/>
    <lineage>
        <taxon>Eukaryota</taxon>
        <taxon>Fungi</taxon>
        <taxon>Dikarya</taxon>
        <taxon>Ascomycota</taxon>
        <taxon>Pezizomycotina</taxon>
        <taxon>Eurotiomycetes</taxon>
        <taxon>Eurotiomycetidae</taxon>
        <taxon>Eurotiales</taxon>
        <taxon>Aspergillaceae</taxon>
        <taxon>Penicillium</taxon>
    </lineage>
</organism>
<keyword evidence="2" id="KW-1185">Reference proteome</keyword>
<reference evidence="1" key="1">
    <citation type="submission" date="2022-12" db="EMBL/GenBank/DDBJ databases">
        <authorList>
            <person name="Petersen C."/>
        </authorList>
    </citation>
    <scope>NUCLEOTIDE SEQUENCE</scope>
    <source>
        <strain evidence="1">IBT 29677</strain>
    </source>
</reference>